<evidence type="ECO:0000256" key="4">
    <source>
        <dbReference type="ARBA" id="ARBA00022827"/>
    </source>
</evidence>
<dbReference type="InterPro" id="IPR036188">
    <property type="entry name" value="FAD/NAD-bd_sf"/>
</dbReference>
<keyword evidence="5" id="KW-0560">Oxidoreductase</keyword>
<dbReference type="GO" id="GO:0050660">
    <property type="term" value="F:flavin adenine dinucleotide binding"/>
    <property type="evidence" value="ECO:0007669"/>
    <property type="project" value="InterPro"/>
</dbReference>
<dbReference type="InterPro" id="IPR006076">
    <property type="entry name" value="FAD-dep_OxRdtase"/>
</dbReference>
<reference evidence="7 8" key="1">
    <citation type="submission" date="2018-10" db="EMBL/GenBank/DDBJ databases">
        <title>Fifty Aureobasidium pullulans genomes reveal a recombining polyextremotolerant generalist.</title>
        <authorList>
            <person name="Gostincar C."/>
            <person name="Turk M."/>
            <person name="Zajc J."/>
            <person name="Gunde-Cimerman N."/>
        </authorList>
    </citation>
    <scope>NUCLEOTIDE SEQUENCE [LARGE SCALE GENOMIC DNA]</scope>
    <source>
        <strain evidence="7 8">EXF-3403</strain>
    </source>
</reference>
<dbReference type="AlphaFoldDB" id="A0A4S9Y4X8"/>
<dbReference type="EMBL" id="QZBT01000010">
    <property type="protein sequence ID" value="THZ87988.1"/>
    <property type="molecule type" value="Genomic_DNA"/>
</dbReference>
<dbReference type="PANTHER" id="PTHR10961:SF37">
    <property type="entry name" value="FAD DEPENDENT OXIDOREDUCTASE DOMAIN-CONTAINING PROTEIN"/>
    <property type="match status" value="1"/>
</dbReference>
<dbReference type="Proteomes" id="UP000310039">
    <property type="component" value="Unassembled WGS sequence"/>
</dbReference>
<evidence type="ECO:0000313" key="7">
    <source>
        <dbReference type="EMBL" id="THZ87988.1"/>
    </source>
</evidence>
<gene>
    <name evidence="7" type="ORF">D6C84_01262</name>
</gene>
<comment type="cofactor">
    <cofactor evidence="1">
        <name>FAD</name>
        <dbReference type="ChEBI" id="CHEBI:57692"/>
    </cofactor>
</comment>
<sequence length="470" mass="53041">FAGRCYNRDNRQHVAVVRHKHLFAFSSDLPLSSMASNKSYIIVGAGVFGVSTAFHLIKKYPNADITLVDRDAFDQDTRVAASWDWNKVVRADYDDIVYCKMAIESQDMFKTDNLWKPYFYQTGIYWMCRSDYAQDVVNNYKKLGRTADLAAVPIDEARKLYGGLFEDADYTGVKEVLVNKSSGWATAGECLIGITREALRLGVKYKQAEVASLQFDNGRVTGIKTGDGETLTAAHTLLCTGAYTPKLLEYCAQASGNNDLCAGERIVAGGITTGMTKLDEESYRRFASMPVGVQGYTAEDGPFIGSLPPTRDRELKWWGEKIFKNDTEVLPGRIVSAPPAKPDYGQWEVSERLKEDIQHANHVFYGKKSAHWKLEKHRICWDAFTTSSDFIISPHTAAKGLYVATCGNFHGWKFFPVLGKYIISMLEGTLEPELSEKWGWDRERPDPKYFADWPRHDMKDMLDPVRTSKL</sequence>
<dbReference type="Gene3D" id="3.30.9.10">
    <property type="entry name" value="D-Amino Acid Oxidase, subunit A, domain 2"/>
    <property type="match status" value="1"/>
</dbReference>
<evidence type="ECO:0000256" key="1">
    <source>
        <dbReference type="ARBA" id="ARBA00001974"/>
    </source>
</evidence>
<evidence type="ECO:0000256" key="2">
    <source>
        <dbReference type="ARBA" id="ARBA00010989"/>
    </source>
</evidence>
<dbReference type="PANTHER" id="PTHR10961">
    <property type="entry name" value="PEROXISOMAL SARCOSINE OXIDASE"/>
    <property type="match status" value="1"/>
</dbReference>
<evidence type="ECO:0000256" key="3">
    <source>
        <dbReference type="ARBA" id="ARBA00022630"/>
    </source>
</evidence>
<organism evidence="7 8">
    <name type="scientific">Aureobasidium pullulans</name>
    <name type="common">Black yeast</name>
    <name type="synonym">Pullularia pullulans</name>
    <dbReference type="NCBI Taxonomy" id="5580"/>
    <lineage>
        <taxon>Eukaryota</taxon>
        <taxon>Fungi</taxon>
        <taxon>Dikarya</taxon>
        <taxon>Ascomycota</taxon>
        <taxon>Pezizomycotina</taxon>
        <taxon>Dothideomycetes</taxon>
        <taxon>Dothideomycetidae</taxon>
        <taxon>Dothideales</taxon>
        <taxon>Saccotheciaceae</taxon>
        <taxon>Aureobasidium</taxon>
    </lineage>
</organism>
<feature type="non-terminal residue" evidence="7">
    <location>
        <position position="1"/>
    </location>
</feature>
<proteinExistence type="inferred from homology"/>
<name>A0A4S9Y4X8_AURPU</name>
<dbReference type="Pfam" id="PF01266">
    <property type="entry name" value="DAO"/>
    <property type="match status" value="1"/>
</dbReference>
<feature type="domain" description="FAD dependent oxidoreductase" evidence="6">
    <location>
        <begin position="40"/>
        <end position="423"/>
    </location>
</feature>
<dbReference type="GO" id="GO:0051698">
    <property type="term" value="F:saccharopine oxidase activity"/>
    <property type="evidence" value="ECO:0007669"/>
    <property type="project" value="TreeGrafter"/>
</dbReference>
<evidence type="ECO:0000313" key="8">
    <source>
        <dbReference type="Proteomes" id="UP000310039"/>
    </source>
</evidence>
<protein>
    <submittedName>
        <fullName evidence="7">FAD dependent oxidoreductase</fullName>
    </submittedName>
</protein>
<evidence type="ECO:0000259" key="6">
    <source>
        <dbReference type="Pfam" id="PF01266"/>
    </source>
</evidence>
<comment type="caution">
    <text evidence="7">The sequence shown here is derived from an EMBL/GenBank/DDBJ whole genome shotgun (WGS) entry which is preliminary data.</text>
</comment>
<dbReference type="Gene3D" id="3.50.50.60">
    <property type="entry name" value="FAD/NAD(P)-binding domain"/>
    <property type="match status" value="1"/>
</dbReference>
<dbReference type="GO" id="GO:0008115">
    <property type="term" value="F:sarcosine oxidase activity"/>
    <property type="evidence" value="ECO:0007669"/>
    <property type="project" value="TreeGrafter"/>
</dbReference>
<keyword evidence="3" id="KW-0285">Flavoprotein</keyword>
<accession>A0A4S9Y4X8</accession>
<evidence type="ECO:0000256" key="5">
    <source>
        <dbReference type="ARBA" id="ARBA00023002"/>
    </source>
</evidence>
<dbReference type="SUPFAM" id="SSF51905">
    <property type="entry name" value="FAD/NAD(P)-binding domain"/>
    <property type="match status" value="1"/>
</dbReference>
<keyword evidence="4" id="KW-0274">FAD</keyword>
<dbReference type="InterPro" id="IPR045170">
    <property type="entry name" value="MTOX"/>
</dbReference>
<comment type="similarity">
    <text evidence="2">Belongs to the MSOX/MTOX family.</text>
</comment>